<dbReference type="GO" id="GO:0004633">
    <property type="term" value="F:phosphopantothenoylcysteine decarboxylase activity"/>
    <property type="evidence" value="ECO:0007669"/>
    <property type="project" value="UniProtKB-UniRule"/>
</dbReference>
<dbReference type="EC" id="6.3.2.5" evidence="3"/>
<dbReference type="HAMAP" id="MF_02225">
    <property type="entry name" value="CoaBC"/>
    <property type="match status" value="1"/>
</dbReference>
<keyword evidence="3" id="KW-0511">Multifunctional enzyme</keyword>
<dbReference type="RefSeq" id="WP_117151685.1">
    <property type="nucleotide sequence ID" value="NZ_BMLG01000001.1"/>
</dbReference>
<feature type="region of interest" description="Phosphopantothenate--cysteine ligase" evidence="3">
    <location>
        <begin position="190"/>
        <end position="401"/>
    </location>
</feature>
<feature type="binding site" evidence="3">
    <location>
        <position position="288"/>
    </location>
    <ligand>
        <name>CTP</name>
        <dbReference type="ChEBI" id="CHEBI:37563"/>
    </ligand>
</feature>
<evidence type="ECO:0000256" key="3">
    <source>
        <dbReference type="HAMAP-Rule" id="MF_02225"/>
    </source>
</evidence>
<comment type="function">
    <text evidence="3">Catalyzes two sequential steps in the biosynthesis of coenzyme A. In the first step cysteine is conjugated to 4'-phosphopantothenate to form 4-phosphopantothenoylcysteine. In the second step the latter compound is decarboxylated to form 4'-phosphopantotheine.</text>
</comment>
<keyword evidence="3 4" id="KW-0288">FMN</keyword>
<dbReference type="Gene3D" id="3.40.50.1950">
    <property type="entry name" value="Flavin prenyltransferase-like"/>
    <property type="match status" value="1"/>
</dbReference>
<dbReference type="EMBL" id="BMLG01000001">
    <property type="protein sequence ID" value="GGM21001.1"/>
    <property type="molecule type" value="Genomic_DNA"/>
</dbReference>
<comment type="pathway">
    <text evidence="3 4">Cofactor biosynthesis; coenzyme A biosynthesis; CoA from (R)-pantothenate: step 2/5.</text>
</comment>
<dbReference type="GO" id="GO:0071513">
    <property type="term" value="C:phosphopantothenoylcysteine decarboxylase complex"/>
    <property type="evidence" value="ECO:0007669"/>
    <property type="project" value="TreeGrafter"/>
</dbReference>
<keyword evidence="1 3" id="KW-0210">Decarboxylase</keyword>
<comment type="caution">
    <text evidence="7">The sequence shown here is derived from an EMBL/GenBank/DDBJ whole genome shotgun (WGS) entry which is preliminary data.</text>
</comment>
<feature type="active site" description="Proton donor" evidence="3">
    <location>
        <position position="157"/>
    </location>
</feature>
<gene>
    <name evidence="7" type="primary">dfp</name>
    <name evidence="3" type="synonym">coaBC</name>
    <name evidence="7" type="ORF">GCM10011351_03570</name>
</gene>
<dbReference type="InterPro" id="IPR035929">
    <property type="entry name" value="CoaB-like_sf"/>
</dbReference>
<dbReference type="AlphaFoldDB" id="A0A917TEU6"/>
<dbReference type="OrthoDB" id="9802554at2"/>
<evidence type="ECO:0000259" key="6">
    <source>
        <dbReference type="Pfam" id="PF04127"/>
    </source>
</evidence>
<dbReference type="GO" id="GO:0046872">
    <property type="term" value="F:metal ion binding"/>
    <property type="evidence" value="ECO:0007669"/>
    <property type="project" value="UniProtKB-KW"/>
</dbReference>
<comment type="pathway">
    <text evidence="3 4">Cofactor biosynthesis; coenzyme A biosynthesis; CoA from (R)-pantothenate: step 3/5.</text>
</comment>
<accession>A0A917TEU6</accession>
<comment type="cofactor">
    <cofactor evidence="3">
        <name>FMN</name>
        <dbReference type="ChEBI" id="CHEBI:58210"/>
    </cofactor>
    <text evidence="3">Binds 1 FMN per subunit.</text>
</comment>
<feature type="domain" description="DNA/pantothenate metabolism flavoprotein C-terminal" evidence="6">
    <location>
        <begin position="185"/>
        <end position="393"/>
    </location>
</feature>
<dbReference type="Pfam" id="PF04127">
    <property type="entry name" value="DFP"/>
    <property type="match status" value="1"/>
</dbReference>
<dbReference type="Proteomes" id="UP000618460">
    <property type="component" value="Unassembled WGS sequence"/>
</dbReference>
<dbReference type="Gene3D" id="3.40.50.10300">
    <property type="entry name" value="CoaB-like"/>
    <property type="match status" value="1"/>
</dbReference>
<dbReference type="PANTHER" id="PTHR14359">
    <property type="entry name" value="HOMO-OLIGOMERIC FLAVIN CONTAINING CYS DECARBOXYLASE FAMILY"/>
    <property type="match status" value="1"/>
</dbReference>
<protein>
    <recommendedName>
        <fullName evidence="3">Coenzyme A biosynthesis bifunctional protein CoaBC</fullName>
    </recommendedName>
    <alternativeName>
        <fullName evidence="3">DNA/pantothenate metabolism flavoprotein</fullName>
    </alternativeName>
    <alternativeName>
        <fullName evidence="3">Phosphopantothenoylcysteine synthetase/decarboxylase</fullName>
        <shortName evidence="3">PPCS-PPCDC</shortName>
    </alternativeName>
    <domain>
        <recommendedName>
            <fullName evidence="3">Phosphopantothenoylcysteine decarboxylase</fullName>
            <shortName evidence="3">PPC decarboxylase</shortName>
            <shortName evidence="3">PPC-DC</shortName>
            <ecNumber evidence="3">4.1.1.36</ecNumber>
        </recommendedName>
        <alternativeName>
            <fullName evidence="3">CoaC</fullName>
        </alternativeName>
    </domain>
    <domain>
        <recommendedName>
            <fullName evidence="3">Phosphopantothenate--cysteine ligase</fullName>
            <ecNumber evidence="3">6.3.2.5</ecNumber>
        </recommendedName>
        <alternativeName>
            <fullName evidence="3">CoaB</fullName>
        </alternativeName>
        <alternativeName>
            <fullName evidence="3">Phosphopantothenoylcysteine synthetase</fullName>
            <shortName evidence="3">PPC synthetase</shortName>
            <shortName evidence="3">PPC-S</shortName>
        </alternativeName>
    </domain>
</protein>
<reference evidence="7" key="2">
    <citation type="submission" date="2020-09" db="EMBL/GenBank/DDBJ databases">
        <authorList>
            <person name="Sun Q."/>
            <person name="Zhou Y."/>
        </authorList>
    </citation>
    <scope>NUCLEOTIDE SEQUENCE</scope>
    <source>
        <strain evidence="7">CGMCC 1.6333</strain>
    </source>
</reference>
<evidence type="ECO:0000256" key="1">
    <source>
        <dbReference type="ARBA" id="ARBA00022793"/>
    </source>
</evidence>
<dbReference type="Pfam" id="PF02441">
    <property type="entry name" value="Flavoprotein"/>
    <property type="match status" value="1"/>
</dbReference>
<comment type="caution">
    <text evidence="3">Lacks conserved residue(s) required for the propagation of feature annotation.</text>
</comment>
<keyword evidence="3" id="KW-0479">Metal-binding</keyword>
<comment type="cofactor">
    <cofactor evidence="3">
        <name>Mg(2+)</name>
        <dbReference type="ChEBI" id="CHEBI:18420"/>
    </cofactor>
</comment>
<evidence type="ECO:0000256" key="4">
    <source>
        <dbReference type="RuleBase" id="RU364078"/>
    </source>
</evidence>
<dbReference type="GO" id="GO:0010181">
    <property type="term" value="F:FMN binding"/>
    <property type="evidence" value="ECO:0007669"/>
    <property type="project" value="UniProtKB-UniRule"/>
</dbReference>
<proteinExistence type="inferred from homology"/>
<dbReference type="GO" id="GO:0004632">
    <property type="term" value="F:phosphopantothenate--cysteine ligase activity"/>
    <property type="evidence" value="ECO:0007669"/>
    <property type="project" value="UniProtKB-UniRule"/>
</dbReference>
<dbReference type="InterPro" id="IPR003382">
    <property type="entry name" value="Flavoprotein"/>
</dbReference>
<dbReference type="GO" id="GO:0015937">
    <property type="term" value="P:coenzyme A biosynthetic process"/>
    <property type="evidence" value="ECO:0007669"/>
    <property type="project" value="UniProtKB-UniRule"/>
</dbReference>
<evidence type="ECO:0000259" key="5">
    <source>
        <dbReference type="Pfam" id="PF02441"/>
    </source>
</evidence>
<keyword evidence="3 4" id="KW-0436">Ligase</keyword>
<dbReference type="InterPro" id="IPR005252">
    <property type="entry name" value="CoaBC"/>
</dbReference>
<keyword evidence="3 4" id="KW-0285">Flavoprotein</keyword>
<keyword evidence="8" id="KW-1185">Reference proteome</keyword>
<name>A0A917TEU6_9BACI</name>
<comment type="function">
    <text evidence="4">Catalyzes two steps in the biosynthesis of coenzyme A. In the first step cysteine is conjugated to 4'-phosphopantothenate to form 4-phosphopantothenoylcysteine, in the latter compound is decarboxylated to form 4'-phosphopantotheine.</text>
</comment>
<feature type="binding site" evidence="3">
    <location>
        <position position="322"/>
    </location>
    <ligand>
        <name>CTP</name>
        <dbReference type="ChEBI" id="CHEBI:37563"/>
    </ligand>
</feature>
<reference evidence="7" key="1">
    <citation type="journal article" date="2014" name="Int. J. Syst. Evol. Microbiol.">
        <title>Complete genome sequence of Corynebacterium casei LMG S-19264T (=DSM 44701T), isolated from a smear-ripened cheese.</title>
        <authorList>
            <consortium name="US DOE Joint Genome Institute (JGI-PGF)"/>
            <person name="Walter F."/>
            <person name="Albersmeier A."/>
            <person name="Kalinowski J."/>
            <person name="Ruckert C."/>
        </authorList>
    </citation>
    <scope>NUCLEOTIDE SEQUENCE</scope>
    <source>
        <strain evidence="7">CGMCC 1.6333</strain>
    </source>
</reference>
<keyword evidence="2 3" id="KW-0456">Lyase</keyword>
<dbReference type="SUPFAM" id="SSF102645">
    <property type="entry name" value="CoaB-like"/>
    <property type="match status" value="1"/>
</dbReference>
<comment type="catalytic activity">
    <reaction evidence="3 4">
        <text>(R)-4'-phosphopantothenate + L-cysteine + CTP = N-[(R)-4-phosphopantothenoyl]-L-cysteine + CMP + diphosphate + H(+)</text>
        <dbReference type="Rhea" id="RHEA:19397"/>
        <dbReference type="ChEBI" id="CHEBI:10986"/>
        <dbReference type="ChEBI" id="CHEBI:15378"/>
        <dbReference type="ChEBI" id="CHEBI:33019"/>
        <dbReference type="ChEBI" id="CHEBI:35235"/>
        <dbReference type="ChEBI" id="CHEBI:37563"/>
        <dbReference type="ChEBI" id="CHEBI:59458"/>
        <dbReference type="ChEBI" id="CHEBI:60377"/>
        <dbReference type="EC" id="6.3.2.5"/>
    </reaction>
</comment>
<comment type="similarity">
    <text evidence="3 4">In the N-terminal section; belongs to the HFCD (homo-oligomeric flavin containing Cys decarboxylase) superfamily.</text>
</comment>
<organism evidence="7 8">
    <name type="scientific">Paraliobacillus quinghaiensis</name>
    <dbReference type="NCBI Taxonomy" id="470815"/>
    <lineage>
        <taxon>Bacteria</taxon>
        <taxon>Bacillati</taxon>
        <taxon>Bacillota</taxon>
        <taxon>Bacilli</taxon>
        <taxon>Bacillales</taxon>
        <taxon>Bacillaceae</taxon>
        <taxon>Paraliobacillus</taxon>
    </lineage>
</organism>
<keyword evidence="3" id="KW-0460">Magnesium</keyword>
<dbReference type="InterPro" id="IPR036551">
    <property type="entry name" value="Flavin_trans-like"/>
</dbReference>
<dbReference type="SUPFAM" id="SSF52507">
    <property type="entry name" value="Homo-oligomeric flavin-containing Cys decarboxylases, HFCD"/>
    <property type="match status" value="1"/>
</dbReference>
<feature type="binding site" evidence="3">
    <location>
        <position position="340"/>
    </location>
    <ligand>
        <name>CTP</name>
        <dbReference type="ChEBI" id="CHEBI:37563"/>
    </ligand>
</feature>
<dbReference type="InterPro" id="IPR007085">
    <property type="entry name" value="DNA/pantothenate-metab_flavo_C"/>
</dbReference>
<sequence length="401" mass="43596">MLNGLRIVLGVTGGIAAYKACALTSKLVQKGAEVKVIMTEGAQEFVTPLTFQALSRNPVYTDTFDEKDAKEIAHIDIADWADLFILAPTTANMIGKIANGIADDMLSTTILATEADVYIAPAMNVHMYAHPAVIRNMKTLESWGYKFVEPGEGYLACGYVGKGRLEEPETIVSVLEQDQAKQHVLAGKKVLISAGPTQEKIDPVRFFTNHSSGKMGFALAESAAQLGADVTLVTGPVTLDTPANVDRIDVVTAQEMHEHMMEHFPESDIVIKAAAVADYFPKNTYDHKMKKAEGTLTIEMDRTTDILKELGRAKTNQFLVGFAAETNSPLEFGKKKLVSKNLDAIIVNDIQAAGSGFRSDTNDVTYIHKDGKNKHLALATKKQIANQILEQIISDLKADAT</sequence>
<evidence type="ECO:0000256" key="2">
    <source>
        <dbReference type="ARBA" id="ARBA00023239"/>
    </source>
</evidence>
<comment type="similarity">
    <text evidence="3 4">In the C-terminal section; belongs to the PPC synthetase family.</text>
</comment>
<dbReference type="PANTHER" id="PTHR14359:SF6">
    <property type="entry name" value="PHOSPHOPANTOTHENOYLCYSTEINE DECARBOXYLASE"/>
    <property type="match status" value="1"/>
</dbReference>
<feature type="binding site" evidence="3">
    <location>
        <position position="336"/>
    </location>
    <ligand>
        <name>CTP</name>
        <dbReference type="ChEBI" id="CHEBI:37563"/>
    </ligand>
</feature>
<comment type="catalytic activity">
    <reaction evidence="3 4">
        <text>N-[(R)-4-phosphopantothenoyl]-L-cysteine + H(+) = (R)-4'-phosphopantetheine + CO2</text>
        <dbReference type="Rhea" id="RHEA:16793"/>
        <dbReference type="ChEBI" id="CHEBI:15378"/>
        <dbReference type="ChEBI" id="CHEBI:16526"/>
        <dbReference type="ChEBI" id="CHEBI:59458"/>
        <dbReference type="ChEBI" id="CHEBI:61723"/>
        <dbReference type="EC" id="4.1.1.36"/>
    </reaction>
</comment>
<dbReference type="EC" id="4.1.1.36" evidence="3"/>
<dbReference type="GO" id="GO:0015941">
    <property type="term" value="P:pantothenate catabolic process"/>
    <property type="evidence" value="ECO:0007669"/>
    <property type="project" value="InterPro"/>
</dbReference>
<evidence type="ECO:0000313" key="8">
    <source>
        <dbReference type="Proteomes" id="UP000618460"/>
    </source>
</evidence>
<dbReference type="NCBIfam" id="TIGR00521">
    <property type="entry name" value="coaBC_dfp"/>
    <property type="match status" value="1"/>
</dbReference>
<feature type="domain" description="Flavoprotein" evidence="5">
    <location>
        <begin position="6"/>
        <end position="175"/>
    </location>
</feature>
<evidence type="ECO:0000313" key="7">
    <source>
        <dbReference type="EMBL" id="GGM21001.1"/>
    </source>
</evidence>
<feature type="binding site" evidence="3">
    <location>
        <position position="278"/>
    </location>
    <ligand>
        <name>CTP</name>
        <dbReference type="ChEBI" id="CHEBI:37563"/>
    </ligand>
</feature>
<feature type="region of interest" description="Phosphopantothenoylcysteine decarboxylase" evidence="3">
    <location>
        <begin position="1"/>
        <end position="189"/>
    </location>
</feature>